<gene>
    <name evidence="7" type="ORF">DEO72_LG5g3044</name>
</gene>
<dbReference type="Pfam" id="PF03171">
    <property type="entry name" value="2OG-FeII_Oxy"/>
    <property type="match status" value="4"/>
</dbReference>
<dbReference type="Pfam" id="PF14226">
    <property type="entry name" value="DIOX_N"/>
    <property type="match status" value="5"/>
</dbReference>
<dbReference type="PANTHER" id="PTHR10209">
    <property type="entry name" value="OXIDOREDUCTASE, 2OG-FE II OXYGENASE FAMILY PROTEIN"/>
    <property type="match status" value="1"/>
</dbReference>
<accession>A0A4D6M4H9</accession>
<sequence>MATIESENSKDSSYDRIAEVKAFDETKLGVKGLLDSGITKIPRMFYHAKVNDNTETTPNDLKFNVPIIDLKDIDTNSSLRVKALDKVRRACKEWGFFQVVNHGIGVEVLDEMLCGIQRFHEQDAEVRKTFYSRDRSKKVRYFSNGSLFRDPAANWRDSIAFFSSPDPPNPEEIPAVCRDIVVEYTDKIRAFGLTMFELFSEALGLPTSYLNELDSIKGEFHLCHYYPPCPEPELTMGTSKHTDISFMTILLQDHIGGLEVLHENQWVDVHPVHGSLLLTNDMFISVYHRVLSRDVGPRISVASFFTSSFPEYVSKVVGKTCIFYSFLDMATIESENSKDSSYDRIAEVKAFDETKLGVKGLLDSGITKIPRMFYHAKVNDNTETTPNDLKFNVPIIDLKDIDTNSSLRVKALDKVRRACKEWGFFQVVNHGIGVEVLDEMLCGIQRFHEQDAEVRKTFYSRDRSKKVRYFSNGSLFRDPAANWRDSIAFFSSPDPPNPEEIPAVCRDIVVEYTDKIRAFGLTMFELFSEALGLPTSYLNELDSIKGEFHLCHYYPPCPEPELTMGTSKHTDISFMTILLQDHIGGLEVLHENQWVDVHPVHGSLLLTNDMFISVYHRVLSRDVGPRISVASFFTSSFPEYVSKVVGPIKELLSEENPPIYRDTTIKDVAAHYHKKGLDGNRSLDPFRRASKEWGFFQVVNHGIGVEVLDEMLCGIRRFHEQDAEVRKTFYSRDQNSESSHNFTYDRTAEVKAFDDTKLGVKGLLDSGVTNIPRMFHHEKLNMHEISKEDSKLCVPIIDLQDIETNSSLRAQVVDKIRSACQKWGFFQVINHGVGVEVLNEMICGIRRFHEQDAEVRKTFYSRDNNKKVRYFSNVNPFRGKGANWRDTISFFLTPDPPNPEEIPIVCRDIVIEYSKKVRTLGDTIFELFSEALGLNPSYLKELESSNGQFLLGHYYPACPEPELTLGTSKHTDSDFMTVLLEDHMGGLQVLHENQWVDVHPVHGSLIVNIGDFLQLITNGRFVSVYHRVLARNTGPRISIASFFINTSTRGTSKVVESSKDSSYDRITEVKVFDETKLGVKGLFDSGVTKIPRMFHHAKVKDNTETTPNDLKFNVPIIDLKDVEKNSSMRVEALDKIKRACKEWGFFQVVNHGIGVEVLDEMLHGIRRFHEQDAKVRKTFYSRDMSKKVRYFSNGRLFTDSTADWRDSIAFFSSPDPPNPEEIPVVCRYLSNTNFDCDNFDTIKFIDIVVEYTEKIRAFGLTMFELFSEALGLPTSYLNELDSTKGEFHLCHFSPPCPEPELTMSSSNHTDMSFMTILLQDQIGGLEVLHENQWVDVHPVHGSLVINIGDLLQRWNRLATHAYLPGNACCSTQLWVSLMKGMAVVINLPGRESMEKMLEGLRRCWISGRLPERHTSSGDTGLASRRQRRGDSWQNNSLLDLVRLAVKVFPPSEVNRVGLSKALRAWRYMFTAKRSESGQHLAPREQRQAILLQQNCVVLVVWCVVYKASRIS</sequence>
<dbReference type="GO" id="GO:0051213">
    <property type="term" value="F:dioxygenase activity"/>
    <property type="evidence" value="ECO:0007669"/>
    <property type="project" value="UniProtKB-KW"/>
</dbReference>
<dbReference type="Proteomes" id="UP000501690">
    <property type="component" value="Linkage Group LG5"/>
</dbReference>
<keyword evidence="4" id="KW-0560">Oxidoreductase</keyword>
<dbReference type="InterPro" id="IPR026992">
    <property type="entry name" value="DIOX_N"/>
</dbReference>
<evidence type="ECO:0000256" key="3">
    <source>
        <dbReference type="ARBA" id="ARBA00022723"/>
    </source>
</evidence>
<dbReference type="PROSITE" id="PS51471">
    <property type="entry name" value="FE2OG_OXY"/>
    <property type="match status" value="4"/>
</dbReference>
<comment type="cofactor">
    <cofactor evidence="1">
        <name>Fe cation</name>
        <dbReference type="ChEBI" id="CHEBI:24875"/>
    </cofactor>
</comment>
<dbReference type="EMBL" id="CP039349">
    <property type="protein sequence ID" value="QCD94954.1"/>
    <property type="molecule type" value="Genomic_DNA"/>
</dbReference>
<evidence type="ECO:0000256" key="1">
    <source>
        <dbReference type="ARBA" id="ARBA00001962"/>
    </source>
</evidence>
<feature type="domain" description="Fe2OG dioxygenase" evidence="6">
    <location>
        <begin position="1284"/>
        <end position="1451"/>
    </location>
</feature>
<dbReference type="PANTHER" id="PTHR10209:SF695">
    <property type="entry name" value="2-OXOGLUTARATE-DEPENDENT DIOXYGENASE"/>
    <property type="match status" value="1"/>
</dbReference>
<feature type="domain" description="Fe2OG dioxygenase" evidence="6">
    <location>
        <begin position="545"/>
        <end position="635"/>
    </location>
</feature>
<dbReference type="GO" id="GO:0046872">
    <property type="term" value="F:metal ion binding"/>
    <property type="evidence" value="ECO:0007669"/>
    <property type="project" value="UniProtKB-KW"/>
</dbReference>
<feature type="domain" description="Fe2OG dioxygenase" evidence="6">
    <location>
        <begin position="217"/>
        <end position="307"/>
    </location>
</feature>
<proteinExistence type="inferred from homology"/>
<evidence type="ECO:0000313" key="7">
    <source>
        <dbReference type="EMBL" id="QCD94954.1"/>
    </source>
</evidence>
<dbReference type="Gene3D" id="2.60.120.330">
    <property type="entry name" value="B-lactam Antibiotic, Isopenicillin N Synthase, Chain"/>
    <property type="match status" value="5"/>
</dbReference>
<dbReference type="InterPro" id="IPR027443">
    <property type="entry name" value="IPNS-like_sf"/>
</dbReference>
<keyword evidence="8" id="KW-1185">Reference proteome</keyword>
<keyword evidence="7" id="KW-0223">Dioxygenase</keyword>
<evidence type="ECO:0000313" key="8">
    <source>
        <dbReference type="Proteomes" id="UP000501690"/>
    </source>
</evidence>
<keyword evidence="5" id="KW-0408">Iron</keyword>
<dbReference type="FunFam" id="2.60.120.330:FF:000026">
    <property type="entry name" value="DIBOA-glucoside dioxygenase BX6"/>
    <property type="match status" value="1"/>
</dbReference>
<keyword evidence="3" id="KW-0479">Metal-binding</keyword>
<reference evidence="7 8" key="1">
    <citation type="submission" date="2019-04" db="EMBL/GenBank/DDBJ databases">
        <title>An improved genome assembly and genetic linkage map for asparagus bean, Vigna unguiculata ssp. sesquipedialis.</title>
        <authorList>
            <person name="Xia Q."/>
            <person name="Zhang R."/>
            <person name="Dong Y."/>
        </authorList>
    </citation>
    <scope>NUCLEOTIDE SEQUENCE [LARGE SCALE GENOMIC DNA]</scope>
    <source>
        <tissue evidence="7">Leaf</tissue>
    </source>
</reference>
<evidence type="ECO:0000256" key="5">
    <source>
        <dbReference type="ARBA" id="ARBA00023004"/>
    </source>
</evidence>
<evidence type="ECO:0000259" key="6">
    <source>
        <dbReference type="PROSITE" id="PS51471"/>
    </source>
</evidence>
<dbReference type="SUPFAM" id="SSF51197">
    <property type="entry name" value="Clavaminate synthase-like"/>
    <property type="match status" value="5"/>
</dbReference>
<dbReference type="InterPro" id="IPR005123">
    <property type="entry name" value="Oxoglu/Fe-dep_dioxygenase_dom"/>
</dbReference>
<dbReference type="FunFam" id="2.60.120.330:FF:000005">
    <property type="entry name" value="1-aminocyclopropane-1-carboxylate oxidase homolog 1"/>
    <property type="match status" value="3"/>
</dbReference>
<protein>
    <submittedName>
        <fullName evidence="7">2-oxoglutarate-dependent dioxygenase</fullName>
    </submittedName>
</protein>
<dbReference type="PRINTS" id="PR00682">
    <property type="entry name" value="IPNSYNTHASE"/>
</dbReference>
<feature type="domain" description="Fe2OG dioxygenase" evidence="6">
    <location>
        <begin position="946"/>
        <end position="1046"/>
    </location>
</feature>
<evidence type="ECO:0000256" key="2">
    <source>
        <dbReference type="ARBA" id="ARBA00008056"/>
    </source>
</evidence>
<evidence type="ECO:0000256" key="4">
    <source>
        <dbReference type="ARBA" id="ARBA00023002"/>
    </source>
</evidence>
<organism evidence="7 8">
    <name type="scientific">Vigna unguiculata</name>
    <name type="common">Cowpea</name>
    <dbReference type="NCBI Taxonomy" id="3917"/>
    <lineage>
        <taxon>Eukaryota</taxon>
        <taxon>Viridiplantae</taxon>
        <taxon>Streptophyta</taxon>
        <taxon>Embryophyta</taxon>
        <taxon>Tracheophyta</taxon>
        <taxon>Spermatophyta</taxon>
        <taxon>Magnoliopsida</taxon>
        <taxon>eudicotyledons</taxon>
        <taxon>Gunneridae</taxon>
        <taxon>Pentapetalae</taxon>
        <taxon>rosids</taxon>
        <taxon>fabids</taxon>
        <taxon>Fabales</taxon>
        <taxon>Fabaceae</taxon>
        <taxon>Papilionoideae</taxon>
        <taxon>50 kb inversion clade</taxon>
        <taxon>NPAAA clade</taxon>
        <taxon>indigoferoid/millettioid clade</taxon>
        <taxon>Phaseoleae</taxon>
        <taxon>Vigna</taxon>
    </lineage>
</organism>
<dbReference type="InterPro" id="IPR044861">
    <property type="entry name" value="IPNS-like_FE2OG_OXY"/>
</dbReference>
<name>A0A4D6M4H9_VIGUN</name>
<comment type="similarity">
    <text evidence="2">Belongs to the iron/ascorbate-dependent oxidoreductase family.</text>
</comment>